<organism evidence="2 4">
    <name type="scientific">Ehrlichia ruminantium</name>
    <name type="common">heartwater rickettsia</name>
    <name type="synonym">Cowdria ruminantium</name>
    <dbReference type="NCBI Taxonomy" id="779"/>
    <lineage>
        <taxon>Bacteria</taxon>
        <taxon>Pseudomonadati</taxon>
        <taxon>Pseudomonadota</taxon>
        <taxon>Alphaproteobacteria</taxon>
        <taxon>Rickettsiales</taxon>
        <taxon>Anaplasmataceae</taxon>
        <taxon>Ehrlichia</taxon>
    </lineage>
</organism>
<gene>
    <name evidence="1" type="ORF">EHRUM2_01480</name>
    <name evidence="2" type="ORF">EHRUM3_01770</name>
</gene>
<dbReference type="EMBL" id="BDDM01000054">
    <property type="protein sequence ID" value="GAT77972.1"/>
    <property type="molecule type" value="Genomic_DNA"/>
</dbReference>
<proteinExistence type="predicted"/>
<sequence length="104" mass="11420">MSCIDTPTAALHNTARNVIPCGPISEAVCNISVEKDHEYANKFHGNMISMHIPAIVNDNDRTINPYSFLQFIKCTIEDAIPKNNDKIAGIIVIANGTKGQKIRL</sequence>
<protein>
    <submittedName>
        <fullName evidence="2">Uncharacterized protein</fullName>
    </submittedName>
</protein>
<accession>A0A170SFL0</accession>
<evidence type="ECO:0000313" key="3">
    <source>
        <dbReference type="Proteomes" id="UP000092677"/>
    </source>
</evidence>
<dbReference type="Proteomes" id="UP000092731">
    <property type="component" value="Unassembled WGS sequence"/>
</dbReference>
<dbReference type="AlphaFoldDB" id="A0A170SFL0"/>
<evidence type="ECO:0000313" key="4">
    <source>
        <dbReference type="Proteomes" id="UP000092731"/>
    </source>
</evidence>
<name>A0A170SFL0_EHRRU</name>
<evidence type="ECO:0000313" key="2">
    <source>
        <dbReference type="EMBL" id="GAT77972.1"/>
    </source>
</evidence>
<reference evidence="3 4" key="2">
    <citation type="submission" date="2016-05" db="EMBL/GenBank/DDBJ databases">
        <title>Draft genome sequences of four strains of Ehrlichia ruminantium, a tick-borne pathogen of ruminants, isolated from Zimbabwe, The Gambia and Ghana.</title>
        <authorList>
            <person name="Nakao R."/>
            <person name="Jongejan F."/>
            <person name="Sugimoto C."/>
        </authorList>
    </citation>
    <scope>NUCLEOTIDE SEQUENCE [LARGE SCALE GENOMIC DNA]</scope>
    <source>
        <strain evidence="3">Kerr Seringe</strain>
        <strain evidence="4">Pokoase 417</strain>
    </source>
</reference>
<dbReference type="Proteomes" id="UP000092677">
    <property type="component" value="Unassembled WGS sequence"/>
</dbReference>
<comment type="caution">
    <text evidence="2">The sequence shown here is derived from an EMBL/GenBank/DDBJ whole genome shotgun (WGS) entry which is preliminary data.</text>
</comment>
<reference evidence="2" key="1">
    <citation type="journal article" date="2016" name="Genome Announc.">
        <title>Draft Genome Sequences of Three Strains of Ehrlichia ruminantium, a Tick-Borne Pathogen of Ruminants, Isolated from Zimbabwe, The Gambia, and Ghana.</title>
        <authorList>
            <person name="Nakao R."/>
            <person name="Jongejan F."/>
            <person name="Sugimoto C."/>
        </authorList>
    </citation>
    <scope>NUCLEOTIDE SEQUENCE</scope>
    <source>
        <strain evidence="1">Kerr Seringe</strain>
        <strain evidence="2">Pokoase 417</strain>
    </source>
</reference>
<dbReference type="EMBL" id="BDDL01000019">
    <property type="protein sequence ID" value="GAT76947.1"/>
    <property type="molecule type" value="Genomic_DNA"/>
</dbReference>
<evidence type="ECO:0000313" key="1">
    <source>
        <dbReference type="EMBL" id="GAT76947.1"/>
    </source>
</evidence>